<dbReference type="RefSeq" id="WP_370874948.1">
    <property type="nucleotide sequence ID" value="NZ_JAUSUB010000002.1"/>
</dbReference>
<gene>
    <name evidence="1" type="ORF">J2S17_000818</name>
</gene>
<reference evidence="1 2" key="1">
    <citation type="submission" date="2023-07" db="EMBL/GenBank/DDBJ databases">
        <title>Genomic Encyclopedia of Type Strains, Phase IV (KMG-IV): sequencing the most valuable type-strain genomes for metagenomic binning, comparative biology and taxonomic classification.</title>
        <authorList>
            <person name="Goeker M."/>
        </authorList>
    </citation>
    <scope>NUCLEOTIDE SEQUENCE [LARGE SCALE GENOMIC DNA]</scope>
    <source>
        <strain evidence="1 2">DSM 23494</strain>
    </source>
</reference>
<evidence type="ECO:0000313" key="2">
    <source>
        <dbReference type="Proteomes" id="UP001238088"/>
    </source>
</evidence>
<organism evidence="1 2">
    <name type="scientific">Cytobacillus purgationiresistens</name>
    <dbReference type="NCBI Taxonomy" id="863449"/>
    <lineage>
        <taxon>Bacteria</taxon>
        <taxon>Bacillati</taxon>
        <taxon>Bacillota</taxon>
        <taxon>Bacilli</taxon>
        <taxon>Bacillales</taxon>
        <taxon>Bacillaceae</taxon>
        <taxon>Cytobacillus</taxon>
    </lineage>
</organism>
<name>A0ABU0ACH0_9BACI</name>
<proteinExistence type="predicted"/>
<dbReference type="EMBL" id="JAUSUB010000002">
    <property type="protein sequence ID" value="MDQ0268949.1"/>
    <property type="molecule type" value="Genomic_DNA"/>
</dbReference>
<keyword evidence="2" id="KW-1185">Reference proteome</keyword>
<protein>
    <recommendedName>
        <fullName evidence="3">DUF2642 domain-containing protein</fullName>
    </recommendedName>
</protein>
<accession>A0ABU0ACH0</accession>
<dbReference type="Proteomes" id="UP001238088">
    <property type="component" value="Unassembled WGS sequence"/>
</dbReference>
<sequence>MSGIDQLQGEMVEVNISGRNNVRGILIENGMDILVIFDGEIYFYIPLIHVQNVKMSPLEDNEEKIELDEDLPSFINHETISYRKMLTNAKGRFVEVFVTGNKTIHGYITSILNDYLVFYSPVYKTMFISLSHIKWVTPYISTLTPFTLSNEKLPLQPSNISVSRNFEEQLKKQQGKLVVFDMGEDSEKIGLLKNVDNNIIEMANANGKMIFWKLSHLKTIHLP</sequence>
<evidence type="ECO:0000313" key="1">
    <source>
        <dbReference type="EMBL" id="MDQ0268949.1"/>
    </source>
</evidence>
<evidence type="ECO:0008006" key="3">
    <source>
        <dbReference type="Google" id="ProtNLM"/>
    </source>
</evidence>
<comment type="caution">
    <text evidence="1">The sequence shown here is derived from an EMBL/GenBank/DDBJ whole genome shotgun (WGS) entry which is preliminary data.</text>
</comment>